<protein>
    <submittedName>
        <fullName evidence="3">LDH2 family malate/lactate/ureidoglycolate dehydrogenase</fullName>
    </submittedName>
</protein>
<proteinExistence type="inferred from homology"/>
<evidence type="ECO:0000313" key="4">
    <source>
        <dbReference type="Proteomes" id="UP000590749"/>
    </source>
</evidence>
<dbReference type="InterPro" id="IPR043144">
    <property type="entry name" value="Mal/L-sulf/L-lact_DH-like_ah"/>
</dbReference>
<name>A0A7W5FH31_9ACTN</name>
<dbReference type="GO" id="GO:0016491">
    <property type="term" value="F:oxidoreductase activity"/>
    <property type="evidence" value="ECO:0007669"/>
    <property type="project" value="UniProtKB-KW"/>
</dbReference>
<dbReference type="InterPro" id="IPR003767">
    <property type="entry name" value="Malate/L-lactate_DH-like"/>
</dbReference>
<organism evidence="3 4">
    <name type="scientific">Actinoplanes campanulatus</name>
    <dbReference type="NCBI Taxonomy" id="113559"/>
    <lineage>
        <taxon>Bacteria</taxon>
        <taxon>Bacillati</taxon>
        <taxon>Actinomycetota</taxon>
        <taxon>Actinomycetes</taxon>
        <taxon>Micromonosporales</taxon>
        <taxon>Micromonosporaceae</taxon>
        <taxon>Actinoplanes</taxon>
    </lineage>
</organism>
<dbReference type="SUPFAM" id="SSF89733">
    <property type="entry name" value="L-sulfolactate dehydrogenase-like"/>
    <property type="match status" value="1"/>
</dbReference>
<gene>
    <name evidence="3" type="ORF">FHR83_005854</name>
</gene>
<dbReference type="PANTHER" id="PTHR11091">
    <property type="entry name" value="OXIDOREDUCTASE-RELATED"/>
    <property type="match status" value="1"/>
</dbReference>
<evidence type="ECO:0000256" key="2">
    <source>
        <dbReference type="ARBA" id="ARBA00023002"/>
    </source>
</evidence>
<dbReference type="Pfam" id="PF02615">
    <property type="entry name" value="Ldh_2"/>
    <property type="match status" value="1"/>
</dbReference>
<dbReference type="PANTHER" id="PTHR11091:SF0">
    <property type="entry name" value="MALATE DEHYDROGENASE"/>
    <property type="match status" value="1"/>
</dbReference>
<dbReference type="EMBL" id="JACHXF010000013">
    <property type="protein sequence ID" value="MBB3098169.1"/>
    <property type="molecule type" value="Genomic_DNA"/>
</dbReference>
<dbReference type="InterPro" id="IPR043143">
    <property type="entry name" value="Mal/L-sulf/L-lact_DH-like_NADP"/>
</dbReference>
<reference evidence="3 4" key="1">
    <citation type="submission" date="2020-08" db="EMBL/GenBank/DDBJ databases">
        <title>Genomic Encyclopedia of Type Strains, Phase III (KMG-III): the genomes of soil and plant-associated and newly described type strains.</title>
        <authorList>
            <person name="Whitman W."/>
        </authorList>
    </citation>
    <scope>NUCLEOTIDE SEQUENCE [LARGE SCALE GENOMIC DNA]</scope>
    <source>
        <strain evidence="3 4">CECT 3287</strain>
    </source>
</reference>
<evidence type="ECO:0000313" key="3">
    <source>
        <dbReference type="EMBL" id="MBB3098169.1"/>
    </source>
</evidence>
<comment type="caution">
    <text evidence="3">The sequence shown here is derived from an EMBL/GenBank/DDBJ whole genome shotgun (WGS) entry which is preliminary data.</text>
</comment>
<accession>A0A7W5FH31</accession>
<keyword evidence="4" id="KW-1185">Reference proteome</keyword>
<dbReference type="Gene3D" id="1.10.1530.10">
    <property type="match status" value="1"/>
</dbReference>
<comment type="similarity">
    <text evidence="1">Belongs to the LDH2/MDH2 oxidoreductase family.</text>
</comment>
<dbReference type="RefSeq" id="WP_183223945.1">
    <property type="nucleotide sequence ID" value="NZ_BMPW01000014.1"/>
</dbReference>
<dbReference type="Proteomes" id="UP000590749">
    <property type="component" value="Unassembled WGS sequence"/>
</dbReference>
<sequence length="375" mass="38495">MTSASTVAVTGDVSVAYPDLITFTTGVFEHHGVPAARARTAAEALCHGDLTGVRSHGLANLTRLYLPLFAEGRADPVAEPRVLADRGASVLLDGGRALGLWLAAEAVDLAVERAGEHGVGLVSIRNATHFGCAGFHAARAVPHDMVGLLAGNCGRQRIARPPGARPALLGTNPLSIAAPAGPHHPFVLDMSTTVVPTGRIRAAERAGETIPVGWLEDTDGRPVTDPGALDRREAYVQWLGGSPETGAFKGYGLALLVEVLAAAVAGAGLGPDPEAFGGDGGPTGRDDDIGVFALAVAPGELRGADGFRQTVTALFGALLDSPAARPGQAVRYPGWYEAERAGEYQRDGVPLSAALAAELRAVAAQTGVAFPAVKR</sequence>
<dbReference type="InterPro" id="IPR036111">
    <property type="entry name" value="Mal/L-sulfo/L-lacto_DH-like_sf"/>
</dbReference>
<dbReference type="Gene3D" id="3.30.1370.60">
    <property type="entry name" value="Hypothetical oxidoreductase yiak, domain 2"/>
    <property type="match status" value="1"/>
</dbReference>
<keyword evidence="2" id="KW-0560">Oxidoreductase</keyword>
<evidence type="ECO:0000256" key="1">
    <source>
        <dbReference type="ARBA" id="ARBA00006056"/>
    </source>
</evidence>
<dbReference type="AlphaFoldDB" id="A0A7W5FH31"/>